<dbReference type="Proteomes" id="UP000230750">
    <property type="component" value="Unassembled WGS sequence"/>
</dbReference>
<feature type="domain" description="EGF-like" evidence="2">
    <location>
        <begin position="199"/>
        <end position="237"/>
    </location>
</feature>
<evidence type="ECO:0000259" key="3">
    <source>
        <dbReference type="PROSITE" id="PS51406"/>
    </source>
</evidence>
<dbReference type="InterPro" id="IPR000742">
    <property type="entry name" value="EGF"/>
</dbReference>
<dbReference type="Gene3D" id="3.90.215.10">
    <property type="entry name" value="Gamma Fibrinogen, chain A, domain 1"/>
    <property type="match status" value="2"/>
</dbReference>
<dbReference type="Pfam" id="PF12714">
    <property type="entry name" value="TILa"/>
    <property type="match status" value="1"/>
</dbReference>
<dbReference type="STRING" id="307972.A0A2G8LHI2"/>
<proteinExistence type="predicted"/>
<dbReference type="PANTHER" id="PTHR19143">
    <property type="entry name" value="FIBRINOGEN/TENASCIN/ANGIOPOEITIN"/>
    <property type="match status" value="1"/>
</dbReference>
<evidence type="ECO:0000259" key="2">
    <source>
        <dbReference type="PROSITE" id="PS50026"/>
    </source>
</evidence>
<comment type="caution">
    <text evidence="1">Lacks conserved residue(s) required for the propagation of feature annotation.</text>
</comment>
<name>A0A2G8LHI2_STIJA</name>
<keyword evidence="1" id="KW-0245">EGF-like domain</keyword>
<gene>
    <name evidence="4" type="ORF">BSL78_03371</name>
</gene>
<protein>
    <submittedName>
        <fullName evidence="4">Fibrinogen C domain-containing protein 1-A</fullName>
    </submittedName>
</protein>
<dbReference type="InterPro" id="IPR002919">
    <property type="entry name" value="TIL_dom"/>
</dbReference>
<comment type="caution">
    <text evidence="4">The sequence shown here is derived from an EMBL/GenBank/DDBJ whole genome shotgun (WGS) entry which is preliminary data.</text>
</comment>
<dbReference type="Gene3D" id="2.10.25.10">
    <property type="entry name" value="Laminin"/>
    <property type="match status" value="2"/>
</dbReference>
<organism evidence="4 5">
    <name type="scientific">Stichopus japonicus</name>
    <name type="common">Sea cucumber</name>
    <dbReference type="NCBI Taxonomy" id="307972"/>
    <lineage>
        <taxon>Eukaryota</taxon>
        <taxon>Metazoa</taxon>
        <taxon>Echinodermata</taxon>
        <taxon>Eleutherozoa</taxon>
        <taxon>Echinozoa</taxon>
        <taxon>Holothuroidea</taxon>
        <taxon>Aspidochirotacea</taxon>
        <taxon>Aspidochirotida</taxon>
        <taxon>Stichopodidae</taxon>
        <taxon>Apostichopus</taxon>
    </lineage>
</organism>
<dbReference type="SMART" id="SM00186">
    <property type="entry name" value="FBG"/>
    <property type="match status" value="1"/>
</dbReference>
<dbReference type="SUPFAM" id="SSF56496">
    <property type="entry name" value="Fibrinogen C-terminal domain-like"/>
    <property type="match status" value="2"/>
</dbReference>
<dbReference type="InterPro" id="IPR014716">
    <property type="entry name" value="Fibrinogen_a/b/g_C_1"/>
</dbReference>
<dbReference type="InterPro" id="IPR050373">
    <property type="entry name" value="Fibrinogen_C-term_domain"/>
</dbReference>
<dbReference type="InterPro" id="IPR025615">
    <property type="entry name" value="TILa_dom"/>
</dbReference>
<reference evidence="4 5" key="1">
    <citation type="journal article" date="2017" name="PLoS Biol.">
        <title>The sea cucumber genome provides insights into morphological evolution and visceral regeneration.</title>
        <authorList>
            <person name="Zhang X."/>
            <person name="Sun L."/>
            <person name="Yuan J."/>
            <person name="Sun Y."/>
            <person name="Gao Y."/>
            <person name="Zhang L."/>
            <person name="Li S."/>
            <person name="Dai H."/>
            <person name="Hamel J.F."/>
            <person name="Liu C."/>
            <person name="Yu Y."/>
            <person name="Liu S."/>
            <person name="Lin W."/>
            <person name="Guo K."/>
            <person name="Jin S."/>
            <person name="Xu P."/>
            <person name="Storey K.B."/>
            <person name="Huan P."/>
            <person name="Zhang T."/>
            <person name="Zhou Y."/>
            <person name="Zhang J."/>
            <person name="Lin C."/>
            <person name="Li X."/>
            <person name="Xing L."/>
            <person name="Huo D."/>
            <person name="Sun M."/>
            <person name="Wang L."/>
            <person name="Mercier A."/>
            <person name="Li F."/>
            <person name="Yang H."/>
            <person name="Xiang J."/>
        </authorList>
    </citation>
    <scope>NUCLEOTIDE SEQUENCE [LARGE SCALE GENOMIC DNA]</scope>
    <source>
        <strain evidence="4">Shaxun</strain>
        <tissue evidence="4">Muscle</tissue>
    </source>
</reference>
<keyword evidence="5" id="KW-1185">Reference proteome</keyword>
<dbReference type="Pfam" id="PF01826">
    <property type="entry name" value="TIL"/>
    <property type="match status" value="1"/>
</dbReference>
<sequence length="358" mass="40120">MALSILREIGQNIKKALDFLSTEFWIGNEKLSHLTNQAVYELRVDMTLSNGSSFYSAYHGFRIADEWSQYKIVNMIALDSNVGKYAIAEKYVCFVERINYIVVIPAYQGTLISVCPSNMIYATCSCKATCEDPNGQSGYNCDCLGSEGCTCPAGFLMQGSDCILPSECGCFVTEINSVIPNRETYFNNDCTQKCSCSNNRLICQDNRCSTNAVCDVRDGVRKCYCIEGYEGDGYICESLSDCQDVYDAGHRQDGVYTILPTGWPVSPFSVYCKMENGGGWTVFQRRSGGSTSFNQNWDAYKEGFGDLNDDFWLGMRNFIILQTKQVTRCASMLLLQVDIRNMLLTPSFRLSLRVINTD</sequence>
<evidence type="ECO:0000313" key="4">
    <source>
        <dbReference type="EMBL" id="PIK59709.1"/>
    </source>
</evidence>
<dbReference type="EMBL" id="MRZV01000075">
    <property type="protein sequence ID" value="PIK59709.1"/>
    <property type="molecule type" value="Genomic_DNA"/>
</dbReference>
<dbReference type="AlphaFoldDB" id="A0A2G8LHI2"/>
<dbReference type="Pfam" id="PF00147">
    <property type="entry name" value="Fibrinogen_C"/>
    <property type="match status" value="2"/>
</dbReference>
<accession>A0A2G8LHI2</accession>
<feature type="domain" description="Fibrinogen C-terminal" evidence="3">
    <location>
        <begin position="233"/>
        <end position="314"/>
    </location>
</feature>
<dbReference type="SUPFAM" id="SSF57567">
    <property type="entry name" value="Serine protease inhibitors"/>
    <property type="match status" value="1"/>
</dbReference>
<dbReference type="PROSITE" id="PS01186">
    <property type="entry name" value="EGF_2"/>
    <property type="match status" value="1"/>
</dbReference>
<dbReference type="InterPro" id="IPR036056">
    <property type="entry name" value="Fibrinogen-like_C"/>
</dbReference>
<dbReference type="GO" id="GO:0005615">
    <property type="term" value="C:extracellular space"/>
    <property type="evidence" value="ECO:0007669"/>
    <property type="project" value="TreeGrafter"/>
</dbReference>
<dbReference type="PROSITE" id="PS51406">
    <property type="entry name" value="FIBRINOGEN_C_2"/>
    <property type="match status" value="1"/>
</dbReference>
<evidence type="ECO:0000256" key="1">
    <source>
        <dbReference type="PROSITE-ProRule" id="PRU00076"/>
    </source>
</evidence>
<dbReference type="InterPro" id="IPR036084">
    <property type="entry name" value="Ser_inhib-like_sf"/>
</dbReference>
<evidence type="ECO:0000313" key="5">
    <source>
        <dbReference type="Proteomes" id="UP000230750"/>
    </source>
</evidence>
<dbReference type="PROSITE" id="PS50026">
    <property type="entry name" value="EGF_3"/>
    <property type="match status" value="1"/>
</dbReference>
<dbReference type="OrthoDB" id="10045365at2759"/>
<dbReference type="CDD" id="cd19941">
    <property type="entry name" value="TIL"/>
    <property type="match status" value="1"/>
</dbReference>
<dbReference type="InterPro" id="IPR002181">
    <property type="entry name" value="Fibrinogen_a/b/g_C_dom"/>
</dbReference>
<dbReference type="NCBIfam" id="NF040941">
    <property type="entry name" value="GGGWT_bact"/>
    <property type="match status" value="1"/>
</dbReference>